<protein>
    <submittedName>
        <fullName evidence="1">Uncharacterized protein</fullName>
    </submittedName>
</protein>
<sequence>MKIKMLKTIHGSIDGVTVIELQAGSEYTMADAARGERRAAAYIRRAEAVEVPDVATGGDQVAVAPERKARDKK</sequence>
<comment type="caution">
    <text evidence="1">The sequence shown here is derived from an EMBL/GenBank/DDBJ whole genome shotgun (WGS) entry which is preliminary data.</text>
</comment>
<evidence type="ECO:0000313" key="2">
    <source>
        <dbReference type="Proteomes" id="UP000092634"/>
    </source>
</evidence>
<organism evidence="1 2">
    <name type="scientific">Janthinobacterium lividum</name>
    <dbReference type="NCBI Taxonomy" id="29581"/>
    <lineage>
        <taxon>Bacteria</taxon>
        <taxon>Pseudomonadati</taxon>
        <taxon>Pseudomonadota</taxon>
        <taxon>Betaproteobacteria</taxon>
        <taxon>Burkholderiales</taxon>
        <taxon>Oxalobacteraceae</taxon>
        <taxon>Janthinobacterium</taxon>
    </lineage>
</organism>
<dbReference type="AlphaFoldDB" id="A0A1E8PNF5"/>
<gene>
    <name evidence="1" type="ORF">BA896_001355</name>
</gene>
<dbReference type="EMBL" id="MAQB02000001">
    <property type="protein sequence ID" value="OFJ47848.1"/>
    <property type="molecule type" value="Genomic_DNA"/>
</dbReference>
<proteinExistence type="predicted"/>
<evidence type="ECO:0000313" key="1">
    <source>
        <dbReference type="EMBL" id="OFJ47848.1"/>
    </source>
</evidence>
<accession>A0A1E8PNF5</accession>
<name>A0A1E8PNF5_9BURK</name>
<dbReference type="Proteomes" id="UP000092634">
    <property type="component" value="Unassembled WGS sequence"/>
</dbReference>
<reference evidence="1 2" key="1">
    <citation type="submission" date="2016-10" db="EMBL/GenBank/DDBJ databases">
        <title>Updated version of Genome Assembly of Janthinobacterium lividum ERGS5:01.</title>
        <authorList>
            <person name="Kumar R."/>
            <person name="Acharya V."/>
            <person name="Singh D."/>
        </authorList>
    </citation>
    <scope>NUCLEOTIDE SEQUENCE [LARGE SCALE GENOMIC DNA]</scope>
    <source>
        <strain evidence="1 2">ERGS5:01</strain>
    </source>
</reference>